<keyword evidence="1" id="KW-0326">Glycosidase</keyword>
<keyword evidence="1" id="KW-0378">Hydrolase</keyword>
<dbReference type="EC" id="3.2.1.113" evidence="1"/>
<sequence>MAPITSFTVQGGLGRIIVGSLDTMILMNLTTQLKHARDWISTSLDYDKDHDGNTFETTIPYRDRMVHAHDAIPFGTFFIPYTTTLSLNWPYEARDVLVLDPASAVTTNTLGTA</sequence>
<reference evidence="1" key="1">
    <citation type="submission" date="2022-10" db="EMBL/GenBank/DDBJ databases">
        <title>Culturing micro-colonial fungi from biological soil crusts in the Mojave desert and describing Neophaeococcomyces mojavensis, and introducing the new genera and species Taxawa tesnikishii.</title>
        <authorList>
            <person name="Kurbessoian T."/>
            <person name="Stajich J.E."/>
        </authorList>
    </citation>
    <scope>NUCLEOTIDE SEQUENCE</scope>
    <source>
        <strain evidence="1">JES_115</strain>
    </source>
</reference>
<proteinExistence type="predicted"/>
<dbReference type="Proteomes" id="UP001172680">
    <property type="component" value="Unassembled WGS sequence"/>
</dbReference>
<dbReference type="EMBL" id="JAPDRP010000031">
    <property type="protein sequence ID" value="KAJ9634621.1"/>
    <property type="molecule type" value="Genomic_DNA"/>
</dbReference>
<organism evidence="1 2">
    <name type="scientific">Coniosporium tulheliwenetii</name>
    <dbReference type="NCBI Taxonomy" id="3383036"/>
    <lineage>
        <taxon>Eukaryota</taxon>
        <taxon>Fungi</taxon>
        <taxon>Dikarya</taxon>
        <taxon>Ascomycota</taxon>
        <taxon>Pezizomycotina</taxon>
        <taxon>Dothideomycetes</taxon>
        <taxon>Dothideomycetes incertae sedis</taxon>
        <taxon>Coniosporium</taxon>
    </lineage>
</organism>
<accession>A0ACC2YHJ6</accession>
<comment type="caution">
    <text evidence="1">The sequence shown here is derived from an EMBL/GenBank/DDBJ whole genome shotgun (WGS) entry which is preliminary data.</text>
</comment>
<name>A0ACC2YHJ6_9PEZI</name>
<keyword evidence="2" id="KW-1185">Reference proteome</keyword>
<protein>
    <submittedName>
        <fullName evidence="1">Mannosyl-oligosaccharide alpha-1,2-mannosidase</fullName>
        <ecNumber evidence="1">3.2.1.113</ecNumber>
    </submittedName>
</protein>
<evidence type="ECO:0000313" key="2">
    <source>
        <dbReference type="Proteomes" id="UP001172680"/>
    </source>
</evidence>
<evidence type="ECO:0000313" key="1">
    <source>
        <dbReference type="EMBL" id="KAJ9634621.1"/>
    </source>
</evidence>
<gene>
    <name evidence="1" type="primary">MNS1_2</name>
    <name evidence="1" type="ORF">H2199_008906</name>
</gene>